<name>S9SE09_9RHOB</name>
<dbReference type="GO" id="GO:0046854">
    <property type="term" value="P:phosphatidylinositol phosphate biosynthetic process"/>
    <property type="evidence" value="ECO:0007669"/>
    <property type="project" value="InterPro"/>
</dbReference>
<keyword evidence="3" id="KW-1185">Reference proteome</keyword>
<reference evidence="2 3" key="1">
    <citation type="journal article" date="2013" name="Stand. Genomic Sci.">
        <title>Genome sequence of the reddish-pigmented Rubellimicrobium thermophilum type strain (DSM 16684(T)), a member of the Roseobacter clade.</title>
        <authorList>
            <person name="Fiebig A."/>
            <person name="Riedel T."/>
            <person name="Gronow S."/>
            <person name="Petersen J."/>
            <person name="Klenk H.P."/>
            <person name="Goker M."/>
        </authorList>
    </citation>
    <scope>NUCLEOTIDE SEQUENCE [LARGE SCALE GENOMIC DNA]</scope>
    <source>
        <strain evidence="2 3">DSM 16684</strain>
    </source>
</reference>
<dbReference type="PRINTS" id="PR00377">
    <property type="entry name" value="IMPHPHTASES"/>
</dbReference>
<keyword evidence="1" id="KW-0460">Magnesium</keyword>
<evidence type="ECO:0000313" key="2">
    <source>
        <dbReference type="EMBL" id="EPX84489.1"/>
    </source>
</evidence>
<comment type="cofactor">
    <cofactor evidence="1">
        <name>Mg(2+)</name>
        <dbReference type="ChEBI" id="CHEBI:18420"/>
    </cofactor>
</comment>
<keyword evidence="1" id="KW-0479">Metal-binding</keyword>
<dbReference type="InterPro" id="IPR020550">
    <property type="entry name" value="Inositol_monophosphatase_CS"/>
</dbReference>
<dbReference type="InterPro" id="IPR000760">
    <property type="entry name" value="Inositol_monophosphatase-like"/>
</dbReference>
<gene>
    <name evidence="2" type="ORF">ruthe_02169</name>
</gene>
<proteinExistence type="predicted"/>
<dbReference type="SUPFAM" id="SSF56655">
    <property type="entry name" value="Carbohydrate phosphatase"/>
    <property type="match status" value="1"/>
</dbReference>
<feature type="binding site" evidence="1">
    <location>
        <position position="49"/>
    </location>
    <ligand>
        <name>Mg(2+)</name>
        <dbReference type="ChEBI" id="CHEBI:18420"/>
        <label>1</label>
        <note>catalytic</note>
    </ligand>
</feature>
<dbReference type="STRING" id="1123069.ruthe_02169"/>
<dbReference type="AlphaFoldDB" id="S9SE09"/>
<comment type="caution">
    <text evidence="2">The sequence shown here is derived from an EMBL/GenBank/DDBJ whole genome shotgun (WGS) entry which is preliminary data.</text>
</comment>
<dbReference type="HOGENOM" id="CLU_2182003_0_0_5"/>
<accession>S9SE09</accession>
<dbReference type="PROSITE" id="PS00630">
    <property type="entry name" value="IMP_2"/>
    <property type="match status" value="1"/>
</dbReference>
<evidence type="ECO:0000256" key="1">
    <source>
        <dbReference type="PIRSR" id="PIRSR600760-2"/>
    </source>
</evidence>
<sequence length="109" mass="11333">MATPDAGTRWKRLREIGKIRNLGAQSIQLCAVAEGALAAAASVEARIWDEAAAGLVLKEAGAIWHSAADAADWSRPAAMMRLGAQRSLACHPACADRLGAALEGLVTGR</sequence>
<dbReference type="Proteomes" id="UP000015346">
    <property type="component" value="Unassembled WGS sequence"/>
</dbReference>
<dbReference type="Pfam" id="PF00459">
    <property type="entry name" value="Inositol_P"/>
    <property type="match status" value="1"/>
</dbReference>
<dbReference type="EMBL" id="AOLV01000024">
    <property type="protein sequence ID" value="EPX84489.1"/>
    <property type="molecule type" value="Genomic_DNA"/>
</dbReference>
<organism evidence="2 3">
    <name type="scientific">Rubellimicrobium thermophilum DSM 16684</name>
    <dbReference type="NCBI Taxonomy" id="1123069"/>
    <lineage>
        <taxon>Bacteria</taxon>
        <taxon>Pseudomonadati</taxon>
        <taxon>Pseudomonadota</taxon>
        <taxon>Alphaproteobacteria</taxon>
        <taxon>Rhodobacterales</taxon>
        <taxon>Roseobacteraceae</taxon>
        <taxon>Rubellimicrobium</taxon>
    </lineage>
</organism>
<protein>
    <submittedName>
        <fullName evidence="2">Archaeal fructose-1,6-bisphosphatase</fullName>
    </submittedName>
</protein>
<dbReference type="RefSeq" id="WP_021098252.1">
    <property type="nucleotide sequence ID" value="NZ_KE557322.1"/>
</dbReference>
<dbReference type="GO" id="GO:0046872">
    <property type="term" value="F:metal ion binding"/>
    <property type="evidence" value="ECO:0007669"/>
    <property type="project" value="UniProtKB-KW"/>
</dbReference>
<dbReference type="Gene3D" id="3.40.190.80">
    <property type="match status" value="1"/>
</dbReference>
<evidence type="ECO:0000313" key="3">
    <source>
        <dbReference type="Proteomes" id="UP000015346"/>
    </source>
</evidence>